<name>A0ABP8TC52_9ACTN</name>
<dbReference type="Gene3D" id="3.40.50.1820">
    <property type="entry name" value="alpha/beta hydrolase"/>
    <property type="match status" value="1"/>
</dbReference>
<dbReference type="EMBL" id="BAABHJ010000002">
    <property type="protein sequence ID" value="GAA4601911.1"/>
    <property type="molecule type" value="Genomic_DNA"/>
</dbReference>
<keyword evidence="3" id="KW-1185">Reference proteome</keyword>
<evidence type="ECO:0000259" key="1">
    <source>
        <dbReference type="Pfam" id="PF12697"/>
    </source>
</evidence>
<sequence length="85" mass="8961">MATFVLVPGACLGTWAWEDTVRALREQGHTALSLSALAEHAGQGEPQADLDTRIADITRFVERNDLNVALVAHSHAAAPIGTAVS</sequence>
<accession>A0ABP8TC52</accession>
<evidence type="ECO:0000313" key="3">
    <source>
        <dbReference type="Proteomes" id="UP001500212"/>
    </source>
</evidence>
<dbReference type="Proteomes" id="UP001500212">
    <property type="component" value="Unassembled WGS sequence"/>
</dbReference>
<evidence type="ECO:0000313" key="2">
    <source>
        <dbReference type="EMBL" id="GAA4601911.1"/>
    </source>
</evidence>
<dbReference type="InterPro" id="IPR029058">
    <property type="entry name" value="AB_hydrolase_fold"/>
</dbReference>
<dbReference type="InterPro" id="IPR000073">
    <property type="entry name" value="AB_hydrolase_1"/>
</dbReference>
<comment type="caution">
    <text evidence="2">The sequence shown here is derived from an EMBL/GenBank/DDBJ whole genome shotgun (WGS) entry which is preliminary data.</text>
</comment>
<dbReference type="RefSeq" id="WP_345347597.1">
    <property type="nucleotide sequence ID" value="NZ_BAABHJ010000002.1"/>
</dbReference>
<protein>
    <recommendedName>
        <fullName evidence="1">AB hydrolase-1 domain-containing protein</fullName>
    </recommendedName>
</protein>
<proteinExistence type="predicted"/>
<reference evidence="3" key="1">
    <citation type="journal article" date="2019" name="Int. J. Syst. Evol. Microbiol.">
        <title>The Global Catalogue of Microorganisms (GCM) 10K type strain sequencing project: providing services to taxonomists for standard genome sequencing and annotation.</title>
        <authorList>
            <consortium name="The Broad Institute Genomics Platform"/>
            <consortium name="The Broad Institute Genome Sequencing Center for Infectious Disease"/>
            <person name="Wu L."/>
            <person name="Ma J."/>
        </authorList>
    </citation>
    <scope>NUCLEOTIDE SEQUENCE [LARGE SCALE GENOMIC DNA]</scope>
    <source>
        <strain evidence="3">JCM 17938</strain>
    </source>
</reference>
<dbReference type="SUPFAM" id="SSF53474">
    <property type="entry name" value="alpha/beta-Hydrolases"/>
    <property type="match status" value="1"/>
</dbReference>
<gene>
    <name evidence="2" type="ORF">GCM10023195_05330</name>
</gene>
<feature type="domain" description="AB hydrolase-1" evidence="1">
    <location>
        <begin position="4"/>
        <end position="78"/>
    </location>
</feature>
<dbReference type="Pfam" id="PF12697">
    <property type="entry name" value="Abhydrolase_6"/>
    <property type="match status" value="1"/>
</dbReference>
<organism evidence="2 3">
    <name type="scientific">Actinoallomurus liliacearum</name>
    <dbReference type="NCBI Taxonomy" id="1080073"/>
    <lineage>
        <taxon>Bacteria</taxon>
        <taxon>Bacillati</taxon>
        <taxon>Actinomycetota</taxon>
        <taxon>Actinomycetes</taxon>
        <taxon>Streptosporangiales</taxon>
        <taxon>Thermomonosporaceae</taxon>
        <taxon>Actinoallomurus</taxon>
    </lineage>
</organism>